<comment type="cofactor">
    <cofactor evidence="2">
        <name>Zn(2+)</name>
        <dbReference type="ChEBI" id="CHEBI:29105"/>
    </cofactor>
</comment>
<dbReference type="InterPro" id="IPR000086">
    <property type="entry name" value="NUDIX_hydrolase_dom"/>
</dbReference>
<dbReference type="GO" id="GO:0046872">
    <property type="term" value="F:metal ion binding"/>
    <property type="evidence" value="ECO:0007669"/>
    <property type="project" value="UniProtKB-KW"/>
</dbReference>
<dbReference type="InterPro" id="IPR015376">
    <property type="entry name" value="Znr_NADH_PPase"/>
</dbReference>
<evidence type="ECO:0000256" key="9">
    <source>
        <dbReference type="ARBA" id="ARBA00023679"/>
    </source>
</evidence>
<dbReference type="Pfam" id="PF00293">
    <property type="entry name" value="NUDIX"/>
    <property type="match status" value="1"/>
</dbReference>
<comment type="catalytic activity">
    <reaction evidence="9">
        <text>a 5'-end NAD(+)-phospho-ribonucleoside in mRNA + H2O = a 5'-end phospho-adenosine-phospho-ribonucleoside in mRNA + beta-nicotinamide D-ribonucleotide + 2 H(+)</text>
        <dbReference type="Rhea" id="RHEA:60876"/>
        <dbReference type="Rhea" id="RHEA-COMP:15698"/>
        <dbReference type="Rhea" id="RHEA-COMP:15719"/>
        <dbReference type="ChEBI" id="CHEBI:14649"/>
        <dbReference type="ChEBI" id="CHEBI:15377"/>
        <dbReference type="ChEBI" id="CHEBI:15378"/>
        <dbReference type="ChEBI" id="CHEBI:144029"/>
        <dbReference type="ChEBI" id="CHEBI:144051"/>
    </reaction>
    <physiologicalReaction direction="left-to-right" evidence="9">
        <dbReference type="Rhea" id="RHEA:60877"/>
    </physiologicalReaction>
</comment>
<gene>
    <name evidence="12" type="ORF">SAMN05216174_101183</name>
</gene>
<comment type="similarity">
    <text evidence="3">Belongs to the Nudix hydrolase family. NudC subfamily.</text>
</comment>
<dbReference type="Pfam" id="PF09297">
    <property type="entry name" value="Zn_ribbon_NUD"/>
    <property type="match status" value="1"/>
</dbReference>
<dbReference type="InterPro" id="IPR020084">
    <property type="entry name" value="NUDIX_hydrolase_CS"/>
</dbReference>
<dbReference type="SUPFAM" id="SSF55811">
    <property type="entry name" value="Nudix"/>
    <property type="match status" value="1"/>
</dbReference>
<dbReference type="InterPro" id="IPR050241">
    <property type="entry name" value="NAD-cap_RNA_hydrolase_NudC"/>
</dbReference>
<dbReference type="InterPro" id="IPR049734">
    <property type="entry name" value="NudC-like_C"/>
</dbReference>
<keyword evidence="5" id="KW-0479">Metal-binding</keyword>
<evidence type="ECO:0000256" key="6">
    <source>
        <dbReference type="ARBA" id="ARBA00022801"/>
    </source>
</evidence>
<dbReference type="InterPro" id="IPR015375">
    <property type="entry name" value="NADH_PPase-like_N"/>
</dbReference>
<organism evidence="12 13">
    <name type="scientific">Actinokineospora iranica</name>
    <dbReference type="NCBI Taxonomy" id="1271860"/>
    <lineage>
        <taxon>Bacteria</taxon>
        <taxon>Bacillati</taxon>
        <taxon>Actinomycetota</taxon>
        <taxon>Actinomycetes</taxon>
        <taxon>Pseudonocardiales</taxon>
        <taxon>Pseudonocardiaceae</taxon>
        <taxon>Actinokineospora</taxon>
    </lineage>
</organism>
<evidence type="ECO:0000256" key="3">
    <source>
        <dbReference type="ARBA" id="ARBA00009595"/>
    </source>
</evidence>
<evidence type="ECO:0000256" key="4">
    <source>
        <dbReference type="ARBA" id="ARBA00012381"/>
    </source>
</evidence>
<evidence type="ECO:0000313" key="12">
    <source>
        <dbReference type="EMBL" id="SDC12351.1"/>
    </source>
</evidence>
<evidence type="ECO:0000256" key="8">
    <source>
        <dbReference type="ARBA" id="ARBA00023027"/>
    </source>
</evidence>
<feature type="domain" description="Nudix hydrolase" evidence="11">
    <location>
        <begin position="180"/>
        <end position="306"/>
    </location>
</feature>
<dbReference type="Pfam" id="PF09296">
    <property type="entry name" value="NUDIX-like"/>
    <property type="match status" value="1"/>
</dbReference>
<dbReference type="CDD" id="cd03429">
    <property type="entry name" value="NUDIX_NADH_pyrophosphatase_Nudt13"/>
    <property type="match status" value="1"/>
</dbReference>
<dbReference type="PROSITE" id="PS51462">
    <property type="entry name" value="NUDIX"/>
    <property type="match status" value="1"/>
</dbReference>
<evidence type="ECO:0000256" key="1">
    <source>
        <dbReference type="ARBA" id="ARBA00001946"/>
    </source>
</evidence>
<dbReference type="PANTHER" id="PTHR42904:SF6">
    <property type="entry name" value="NAD-CAPPED RNA HYDROLASE NUDT12"/>
    <property type="match status" value="1"/>
</dbReference>
<dbReference type="PANTHER" id="PTHR42904">
    <property type="entry name" value="NUDIX HYDROLASE, NUDC SUBFAMILY"/>
    <property type="match status" value="1"/>
</dbReference>
<keyword evidence="8" id="KW-0520">NAD</keyword>
<dbReference type="Proteomes" id="UP000199501">
    <property type="component" value="Unassembled WGS sequence"/>
</dbReference>
<evidence type="ECO:0000259" key="11">
    <source>
        <dbReference type="PROSITE" id="PS51462"/>
    </source>
</evidence>
<dbReference type="STRING" id="1271860.SAMN05216174_101183"/>
<evidence type="ECO:0000256" key="5">
    <source>
        <dbReference type="ARBA" id="ARBA00022723"/>
    </source>
</evidence>
<dbReference type="AlphaFoldDB" id="A0A1G6J0X0"/>
<comment type="cofactor">
    <cofactor evidence="1">
        <name>Mg(2+)</name>
        <dbReference type="ChEBI" id="CHEBI:18420"/>
    </cofactor>
</comment>
<dbReference type="Gene3D" id="3.90.79.20">
    <property type="match status" value="1"/>
</dbReference>
<feature type="region of interest" description="Disordered" evidence="10">
    <location>
        <begin position="72"/>
        <end position="91"/>
    </location>
</feature>
<keyword evidence="13" id="KW-1185">Reference proteome</keyword>
<evidence type="ECO:0000256" key="10">
    <source>
        <dbReference type="SAM" id="MobiDB-lite"/>
    </source>
</evidence>
<dbReference type="EMBL" id="FMZZ01000001">
    <property type="protein sequence ID" value="SDC12351.1"/>
    <property type="molecule type" value="Genomic_DNA"/>
</dbReference>
<keyword evidence="6" id="KW-0378">Hydrolase</keyword>
<dbReference type="NCBIfam" id="NF001299">
    <property type="entry name" value="PRK00241.1"/>
    <property type="match status" value="1"/>
</dbReference>
<dbReference type="GO" id="GO:0006742">
    <property type="term" value="P:NADP+ catabolic process"/>
    <property type="evidence" value="ECO:0007669"/>
    <property type="project" value="TreeGrafter"/>
</dbReference>
<keyword evidence="7" id="KW-0460">Magnesium</keyword>
<sequence>MRERLPYTGMTLDRAGGCRADAAFLARMREHPAARAIVLWRDRCLVRGGAPVAVGVSDDAVFLGVGEERDRADAEHDAARGRPQSTQGGAVAGSGPLFAVDLSELDDAGALAVADADDVVDVRALFPKLSAEASARLAYARGLLHWRRNQRFCGACGSAARESHGGHVRLCVGCGKALFPRIEPAVIVLVESGERCLLGRHRGAAGFSTLAGFVEIGESAEDAVRREVVEETGVVIGDVEYLGSQAWPFPAGLMLGFRAVALTEEIEVDREELVTARWFTRSEVAELDRGRGDSIEAFLVDTWMANGRR</sequence>
<reference evidence="13" key="1">
    <citation type="submission" date="2016-10" db="EMBL/GenBank/DDBJ databases">
        <authorList>
            <person name="Varghese N."/>
            <person name="Submissions S."/>
        </authorList>
    </citation>
    <scope>NUCLEOTIDE SEQUENCE [LARGE SCALE GENOMIC DNA]</scope>
    <source>
        <strain evidence="13">IBRC-M 10403</strain>
    </source>
</reference>
<dbReference type="PROSITE" id="PS00893">
    <property type="entry name" value="NUDIX_BOX"/>
    <property type="match status" value="1"/>
</dbReference>
<evidence type="ECO:0000256" key="2">
    <source>
        <dbReference type="ARBA" id="ARBA00001947"/>
    </source>
</evidence>
<dbReference type="GO" id="GO:0035529">
    <property type="term" value="F:NADH pyrophosphatase activity"/>
    <property type="evidence" value="ECO:0007669"/>
    <property type="project" value="TreeGrafter"/>
</dbReference>
<dbReference type="EC" id="3.6.1.22" evidence="4"/>
<protein>
    <recommendedName>
        <fullName evidence="4">NAD(+) diphosphatase</fullName>
        <ecNumber evidence="4">3.6.1.22</ecNumber>
    </recommendedName>
</protein>
<evidence type="ECO:0000313" key="13">
    <source>
        <dbReference type="Proteomes" id="UP000199501"/>
    </source>
</evidence>
<name>A0A1G6J0X0_9PSEU</name>
<dbReference type="GO" id="GO:0019677">
    <property type="term" value="P:NAD+ catabolic process"/>
    <property type="evidence" value="ECO:0007669"/>
    <property type="project" value="TreeGrafter"/>
</dbReference>
<dbReference type="InterPro" id="IPR015797">
    <property type="entry name" value="NUDIX_hydrolase-like_dom_sf"/>
</dbReference>
<dbReference type="Gene3D" id="3.90.79.10">
    <property type="entry name" value="Nucleoside Triphosphate Pyrophosphohydrolase"/>
    <property type="match status" value="1"/>
</dbReference>
<evidence type="ECO:0000256" key="7">
    <source>
        <dbReference type="ARBA" id="ARBA00022842"/>
    </source>
</evidence>
<dbReference type="OrthoDB" id="9791656at2"/>
<accession>A0A1G6J0X0</accession>
<proteinExistence type="inferred from homology"/>
<dbReference type="GO" id="GO:0005829">
    <property type="term" value="C:cytosol"/>
    <property type="evidence" value="ECO:0007669"/>
    <property type="project" value="TreeGrafter"/>
</dbReference>